<proteinExistence type="predicted"/>
<reference evidence="2" key="1">
    <citation type="journal article" date="2016" name="Nature">
        <title>Genome evolution in the allotetraploid frog Xenopus laevis.</title>
        <authorList>
            <person name="Session A.M."/>
            <person name="Uno Y."/>
            <person name="Kwon T."/>
            <person name="Chapman J.A."/>
            <person name="Toyoda A."/>
            <person name="Takahashi S."/>
            <person name="Fukui A."/>
            <person name="Hikosaka A."/>
            <person name="Suzuki A."/>
            <person name="Kondo M."/>
            <person name="van Heeringen S.J."/>
            <person name="Quigley I."/>
            <person name="Heinz S."/>
            <person name="Ogino H."/>
            <person name="Ochi H."/>
            <person name="Hellsten U."/>
            <person name="Lyons J.B."/>
            <person name="Simakov O."/>
            <person name="Putnam N."/>
            <person name="Stites J."/>
            <person name="Kuroki Y."/>
            <person name="Tanaka T."/>
            <person name="Michiue T."/>
            <person name="Watanabe M."/>
            <person name="Bogdanovic O."/>
            <person name="Lister R."/>
            <person name="Georgiou G."/>
            <person name="Paranjpe S.S."/>
            <person name="van Kruijsbergen I."/>
            <person name="Shu S."/>
            <person name="Carlson J."/>
            <person name="Kinoshita T."/>
            <person name="Ohta Y."/>
            <person name="Mawaribuchi S."/>
            <person name="Jenkins J."/>
            <person name="Grimwood J."/>
            <person name="Schmutz J."/>
            <person name="Mitros T."/>
            <person name="Mozaffari S.V."/>
            <person name="Suzuki Y."/>
            <person name="Haramoto Y."/>
            <person name="Yamamoto T.S."/>
            <person name="Takagi C."/>
            <person name="Heald R."/>
            <person name="Miller K."/>
            <person name="Haudenschild C."/>
            <person name="Kitzman J."/>
            <person name="Nakayama T."/>
            <person name="Izutsu Y."/>
            <person name="Robert J."/>
            <person name="Fortriede J."/>
            <person name="Burns K."/>
            <person name="Lotay V."/>
            <person name="Karimi K."/>
            <person name="Yasuoka Y."/>
            <person name="Dichmann D.S."/>
            <person name="Flajnik M.F."/>
            <person name="Houston D.W."/>
            <person name="Shendure J."/>
            <person name="DuPasquier L."/>
            <person name="Vize P.D."/>
            <person name="Zorn A.M."/>
            <person name="Ito M."/>
            <person name="Marcotte E.M."/>
            <person name="Wallingford J.B."/>
            <person name="Ito Y."/>
            <person name="Asashima M."/>
            <person name="Ueno N."/>
            <person name="Matsuda Y."/>
            <person name="Veenstra G.J."/>
            <person name="Fujiyama A."/>
            <person name="Harland R.M."/>
            <person name="Taira M."/>
            <person name="Rokhsar D.S."/>
        </authorList>
    </citation>
    <scope>NUCLEOTIDE SEQUENCE [LARGE SCALE GENOMIC DNA]</scope>
    <source>
        <strain evidence="2">J</strain>
    </source>
</reference>
<dbReference type="EMBL" id="CM004473">
    <property type="protein sequence ID" value="OCT82626.1"/>
    <property type="molecule type" value="Genomic_DNA"/>
</dbReference>
<dbReference type="AlphaFoldDB" id="A0A974D1E6"/>
<protein>
    <submittedName>
        <fullName evidence="1">Uncharacterized protein</fullName>
    </submittedName>
</protein>
<organism evidence="1 2">
    <name type="scientific">Xenopus laevis</name>
    <name type="common">African clawed frog</name>
    <dbReference type="NCBI Taxonomy" id="8355"/>
    <lineage>
        <taxon>Eukaryota</taxon>
        <taxon>Metazoa</taxon>
        <taxon>Chordata</taxon>
        <taxon>Craniata</taxon>
        <taxon>Vertebrata</taxon>
        <taxon>Euteleostomi</taxon>
        <taxon>Amphibia</taxon>
        <taxon>Batrachia</taxon>
        <taxon>Anura</taxon>
        <taxon>Pipoidea</taxon>
        <taxon>Pipidae</taxon>
        <taxon>Xenopodinae</taxon>
        <taxon>Xenopus</taxon>
        <taxon>Xenopus</taxon>
    </lineage>
</organism>
<name>A0A974D1E6_XENLA</name>
<dbReference type="Proteomes" id="UP000694892">
    <property type="component" value="Chromosome 4S"/>
</dbReference>
<evidence type="ECO:0000313" key="2">
    <source>
        <dbReference type="Proteomes" id="UP000694892"/>
    </source>
</evidence>
<gene>
    <name evidence="1" type="ORF">XELAEV_18025155mg</name>
</gene>
<accession>A0A974D1E6</accession>
<sequence length="81" mass="9293">MLPGPVTPHKKSLTGYCLSAARTVIPRHWRSAITPSIAEWYTEMGSIMRMEELLCFAQGRQDSFVRTWSTWVTFMATMPQI</sequence>
<evidence type="ECO:0000313" key="1">
    <source>
        <dbReference type="EMBL" id="OCT82626.1"/>
    </source>
</evidence>